<evidence type="ECO:0000259" key="1">
    <source>
        <dbReference type="Pfam" id="PF01636"/>
    </source>
</evidence>
<dbReference type="EMBL" id="LKPO01000013">
    <property type="protein sequence ID" value="OLF93847.1"/>
    <property type="molecule type" value="Genomic_DNA"/>
</dbReference>
<dbReference type="Proteomes" id="UP000185604">
    <property type="component" value="Unassembled WGS sequence"/>
</dbReference>
<reference evidence="2" key="2">
    <citation type="submission" date="2022-12" db="EMBL/GenBank/DDBJ databases">
        <title>Draft Genome Sequences of Bacillus licheniformis and Bacillus paralicheniformis strains isolated from Irish skim milk powders.</title>
        <authorList>
            <person name="Lourenco A."/>
            <person name="Li F."/>
            <person name="Geraldine D."/>
            <person name="Tobin J.T."/>
            <person name="Butler F."/>
            <person name="Jordan K."/>
            <person name="Obrien T."/>
        </authorList>
    </citation>
    <scope>NUCLEOTIDE SEQUENCE</scope>
    <source>
        <strain evidence="2">3370</strain>
    </source>
</reference>
<accession>A0A7Z1B4A5</accession>
<dbReference type="SUPFAM" id="SSF56112">
    <property type="entry name" value="Protein kinase-like (PK-like)"/>
    <property type="match status" value="1"/>
</dbReference>
<dbReference type="InterPro" id="IPR002575">
    <property type="entry name" value="Aminoglycoside_PTrfase"/>
</dbReference>
<proteinExistence type="predicted"/>
<dbReference type="Proteomes" id="UP001216709">
    <property type="component" value="Unassembled WGS sequence"/>
</dbReference>
<dbReference type="AlphaFoldDB" id="A0A7Z1B4A5"/>
<name>A0A7Z1B4A5_9BACI</name>
<dbReference type="InterPro" id="IPR011009">
    <property type="entry name" value="Kinase-like_dom_sf"/>
</dbReference>
<protein>
    <submittedName>
        <fullName evidence="2">Phosphotransferase</fullName>
    </submittedName>
</protein>
<dbReference type="Gene3D" id="3.30.200.20">
    <property type="entry name" value="Phosphorylase Kinase, domain 1"/>
    <property type="match status" value="1"/>
</dbReference>
<dbReference type="EMBL" id="JARAFO010000010">
    <property type="protein sequence ID" value="MDE1451873.1"/>
    <property type="molecule type" value="Genomic_DNA"/>
</dbReference>
<dbReference type="Pfam" id="PF01636">
    <property type="entry name" value="APH"/>
    <property type="match status" value="1"/>
</dbReference>
<feature type="domain" description="Aminoglycoside phosphotransferase" evidence="1">
    <location>
        <begin position="23"/>
        <end position="254"/>
    </location>
</feature>
<gene>
    <name evidence="3" type="ORF">B4121_2217</name>
    <name evidence="2" type="ORF">PVN32_06745</name>
</gene>
<dbReference type="Gene3D" id="1.10.510.10">
    <property type="entry name" value="Transferase(Phosphotransferase) domain 1"/>
    <property type="match status" value="1"/>
</dbReference>
<evidence type="ECO:0000313" key="3">
    <source>
        <dbReference type="EMBL" id="OLF93847.1"/>
    </source>
</evidence>
<organism evidence="3 4">
    <name type="scientific">Bacillus paralicheniformis</name>
    <dbReference type="NCBI Taxonomy" id="1648923"/>
    <lineage>
        <taxon>Bacteria</taxon>
        <taxon>Bacillati</taxon>
        <taxon>Bacillota</taxon>
        <taxon>Bacilli</taxon>
        <taxon>Bacillales</taxon>
        <taxon>Bacillaceae</taxon>
        <taxon>Bacillus</taxon>
    </lineage>
</organism>
<evidence type="ECO:0000313" key="2">
    <source>
        <dbReference type="EMBL" id="MDE1451873.1"/>
    </source>
</evidence>
<comment type="caution">
    <text evidence="3">The sequence shown here is derived from an EMBL/GenBank/DDBJ whole genome shotgun (WGS) entry which is preliminary data.</text>
</comment>
<dbReference type="Gene3D" id="1.20.58.840">
    <property type="match status" value="1"/>
</dbReference>
<evidence type="ECO:0000313" key="4">
    <source>
        <dbReference type="Proteomes" id="UP000185604"/>
    </source>
</evidence>
<reference evidence="3 4" key="1">
    <citation type="journal article" date="2016" name="Front. Microbiol.">
        <title>High-Level Heat Resistance of Spores of Bacillus amyloliquefaciens and Bacillus licheniformis Results from the Presence of a spoVA Operon in a Tn1546 Transposon.</title>
        <authorList>
            <person name="Berendsen E.M."/>
            <person name="Koning R.A."/>
            <person name="Boekhorst J."/>
            <person name="de Jong A."/>
            <person name="Kuipers O.P."/>
            <person name="Wells-Bennik M.H."/>
        </authorList>
    </citation>
    <scope>NUCLEOTIDE SEQUENCE [LARGE SCALE GENOMIC DNA]</scope>
    <source>
        <strain evidence="3 4">B4121</strain>
    </source>
</reference>
<sequence>MFSLKKILKEHYGIDSVNISPEQGGWTALAYQVTDGKAAFFLKVYDKNRASTAKWTALIDDYMPVLRWLSDRTALSGKLPVPLLTTNGEYKCEDDDAVYVLYEYIAGETIGGRPLGKGCAKKLASIIAELHRYDETIPVKTERIKENYDISFLGEMKQWLDHLPCELAPLIQPYIGSIREMMEAALSLADDLKCSDRRLALCHTDIHGWNMMKTGGELILIDWEGLKLAPVEADLMFFANQPYVQEFLRVYRETHKGFEIDQNALRFYQIRRRLEDIWEFTEQLAFDIQTENEKAETMSLLKNELEAIEDSKIDC</sequence>
<dbReference type="RefSeq" id="WP_050820849.1">
    <property type="nucleotide sequence ID" value="NZ_AP023088.1"/>
</dbReference>